<organism evidence="3 4">
    <name type="scientific">Agrocybe pediades</name>
    <dbReference type="NCBI Taxonomy" id="84607"/>
    <lineage>
        <taxon>Eukaryota</taxon>
        <taxon>Fungi</taxon>
        <taxon>Dikarya</taxon>
        <taxon>Basidiomycota</taxon>
        <taxon>Agaricomycotina</taxon>
        <taxon>Agaricomycetes</taxon>
        <taxon>Agaricomycetidae</taxon>
        <taxon>Agaricales</taxon>
        <taxon>Agaricineae</taxon>
        <taxon>Strophariaceae</taxon>
        <taxon>Agrocybe</taxon>
    </lineage>
</organism>
<sequence length="285" mass="31328">MSAQSSNKAIQQQPTAPDAETPDATGWSASNYNKTASFVYSPAFTAPVLGLLSAKPGERILDVGCGSGELTLLIQQIVEQAPGGAIVGTDSSESMIRKAKENGVKHAFIADAQEMIVPQEYQEKYDAVFSNAALHWCKRDPLGVLTSVAKVLKPGGRIAAEMGGFLNCVGLVSQLHDVVRSRGRDPEELSPWYFPSMEDYVKLLVEAGFEPTHMALVPRITQLSTDLYDWLNLFARSTFLKDFSDAEAQEIMREVQDRCRVDCRDASGKWAIMYSRLRFTAVLKA</sequence>
<evidence type="ECO:0000256" key="1">
    <source>
        <dbReference type="SAM" id="MobiDB-lite"/>
    </source>
</evidence>
<comment type="caution">
    <text evidence="3">The sequence shown here is derived from an EMBL/GenBank/DDBJ whole genome shotgun (WGS) entry which is preliminary data.</text>
</comment>
<keyword evidence="4" id="KW-1185">Reference proteome</keyword>
<dbReference type="Pfam" id="PF13847">
    <property type="entry name" value="Methyltransf_31"/>
    <property type="match status" value="1"/>
</dbReference>
<feature type="domain" description="Methyltransferase" evidence="2">
    <location>
        <begin position="55"/>
        <end position="161"/>
    </location>
</feature>
<dbReference type="InterPro" id="IPR025714">
    <property type="entry name" value="Methyltranfer_dom"/>
</dbReference>
<dbReference type="AlphaFoldDB" id="A0A8H4VPD6"/>
<dbReference type="CDD" id="cd02440">
    <property type="entry name" value="AdoMet_MTases"/>
    <property type="match status" value="1"/>
</dbReference>
<evidence type="ECO:0000313" key="3">
    <source>
        <dbReference type="EMBL" id="KAF4617398.1"/>
    </source>
</evidence>
<dbReference type="PANTHER" id="PTHR43861:SF1">
    <property type="entry name" value="TRANS-ACONITATE 2-METHYLTRANSFERASE"/>
    <property type="match status" value="1"/>
</dbReference>
<evidence type="ECO:0000313" key="4">
    <source>
        <dbReference type="Proteomes" id="UP000521872"/>
    </source>
</evidence>
<reference evidence="3 4" key="1">
    <citation type="submission" date="2019-12" db="EMBL/GenBank/DDBJ databases">
        <authorList>
            <person name="Floudas D."/>
            <person name="Bentzer J."/>
            <person name="Ahren D."/>
            <person name="Johansson T."/>
            <person name="Persson P."/>
            <person name="Tunlid A."/>
        </authorList>
    </citation>
    <scope>NUCLEOTIDE SEQUENCE [LARGE SCALE GENOMIC DNA]</scope>
    <source>
        <strain evidence="3 4">CBS 102.39</strain>
    </source>
</reference>
<name>A0A8H4VPD6_9AGAR</name>
<feature type="compositionally biased region" description="Polar residues" evidence="1">
    <location>
        <begin position="1"/>
        <end position="15"/>
    </location>
</feature>
<dbReference type="SUPFAM" id="SSF53335">
    <property type="entry name" value="S-adenosyl-L-methionine-dependent methyltransferases"/>
    <property type="match status" value="1"/>
</dbReference>
<dbReference type="EMBL" id="JAACJL010000030">
    <property type="protein sequence ID" value="KAF4617398.1"/>
    <property type="molecule type" value="Genomic_DNA"/>
</dbReference>
<evidence type="ECO:0000259" key="2">
    <source>
        <dbReference type="Pfam" id="PF13847"/>
    </source>
</evidence>
<proteinExistence type="predicted"/>
<dbReference type="Gene3D" id="3.40.50.150">
    <property type="entry name" value="Vaccinia Virus protein VP39"/>
    <property type="match status" value="1"/>
</dbReference>
<dbReference type="Proteomes" id="UP000521872">
    <property type="component" value="Unassembled WGS sequence"/>
</dbReference>
<dbReference type="InterPro" id="IPR029063">
    <property type="entry name" value="SAM-dependent_MTases_sf"/>
</dbReference>
<feature type="region of interest" description="Disordered" evidence="1">
    <location>
        <begin position="1"/>
        <end position="27"/>
    </location>
</feature>
<gene>
    <name evidence="3" type="ORF">D9613_006014</name>
</gene>
<accession>A0A8H4VPD6</accession>
<protein>
    <recommendedName>
        <fullName evidence="2">Methyltransferase domain-containing protein</fullName>
    </recommendedName>
</protein>
<dbReference type="PANTHER" id="PTHR43861">
    <property type="entry name" value="TRANS-ACONITATE 2-METHYLTRANSFERASE-RELATED"/>
    <property type="match status" value="1"/>
</dbReference>